<dbReference type="InterPro" id="IPR005229">
    <property type="entry name" value="YicC/YloC-like"/>
</dbReference>
<feature type="domain" description="Endoribonuclease YicC-like C-terminal" evidence="7">
    <location>
        <begin position="183"/>
        <end position="299"/>
    </location>
</feature>
<dbReference type="InterPro" id="IPR013551">
    <property type="entry name" value="YicC-like_C"/>
</dbReference>
<evidence type="ECO:0000313" key="9">
    <source>
        <dbReference type="Proteomes" id="UP000823990"/>
    </source>
</evidence>
<proteinExistence type="inferred from homology"/>
<evidence type="ECO:0000259" key="7">
    <source>
        <dbReference type="Pfam" id="PF08340"/>
    </source>
</evidence>
<comment type="similarity">
    <text evidence="5">Belongs to the YicC/YloC family.</text>
</comment>
<dbReference type="PANTHER" id="PTHR30636">
    <property type="entry name" value="UPF0701 PROTEIN YICC"/>
    <property type="match status" value="1"/>
</dbReference>
<evidence type="ECO:0000256" key="2">
    <source>
        <dbReference type="ARBA" id="ARBA00022722"/>
    </source>
</evidence>
<evidence type="ECO:0000256" key="1">
    <source>
        <dbReference type="ARBA" id="ARBA00001968"/>
    </source>
</evidence>
<dbReference type="Pfam" id="PF08340">
    <property type="entry name" value="YicC-like_C"/>
    <property type="match status" value="1"/>
</dbReference>
<evidence type="ECO:0000256" key="3">
    <source>
        <dbReference type="ARBA" id="ARBA00022759"/>
    </source>
</evidence>
<evidence type="ECO:0000256" key="4">
    <source>
        <dbReference type="ARBA" id="ARBA00022801"/>
    </source>
</evidence>
<gene>
    <name evidence="8" type="ORF">H9892_05285</name>
</gene>
<dbReference type="EMBL" id="DXHS01000082">
    <property type="protein sequence ID" value="HIW02735.1"/>
    <property type="molecule type" value="Genomic_DNA"/>
</dbReference>
<keyword evidence="3" id="KW-0255">Endonuclease</keyword>
<dbReference type="AlphaFoldDB" id="A0A9D1TRE4"/>
<keyword evidence="2" id="KW-0540">Nuclease</keyword>
<reference evidence="8" key="2">
    <citation type="submission" date="2021-04" db="EMBL/GenBank/DDBJ databases">
        <authorList>
            <person name="Gilroy R."/>
        </authorList>
    </citation>
    <scope>NUCLEOTIDE SEQUENCE</scope>
    <source>
        <strain evidence="8">12435</strain>
    </source>
</reference>
<dbReference type="PANTHER" id="PTHR30636:SF3">
    <property type="entry name" value="UPF0701 PROTEIN YICC"/>
    <property type="match status" value="1"/>
</dbReference>
<name>A0A9D1TRE4_9FIRM</name>
<comment type="caution">
    <text evidence="8">The sequence shown here is derived from an EMBL/GenBank/DDBJ whole genome shotgun (WGS) entry which is preliminary data.</text>
</comment>
<keyword evidence="4" id="KW-0378">Hydrolase</keyword>
<dbReference type="GO" id="GO:0004521">
    <property type="term" value="F:RNA endonuclease activity"/>
    <property type="evidence" value="ECO:0007669"/>
    <property type="project" value="InterPro"/>
</dbReference>
<evidence type="ECO:0000259" key="6">
    <source>
        <dbReference type="Pfam" id="PF03755"/>
    </source>
</evidence>
<dbReference type="Proteomes" id="UP000823990">
    <property type="component" value="Unassembled WGS sequence"/>
</dbReference>
<organism evidence="8 9">
    <name type="scientific">Candidatus Protoclostridium stercorigallinarum</name>
    <dbReference type="NCBI Taxonomy" id="2838741"/>
    <lineage>
        <taxon>Bacteria</taxon>
        <taxon>Bacillati</taxon>
        <taxon>Bacillota</taxon>
        <taxon>Clostridia</taxon>
        <taxon>Candidatus Protoclostridium</taxon>
    </lineage>
</organism>
<evidence type="ECO:0000313" key="8">
    <source>
        <dbReference type="EMBL" id="HIW02735.1"/>
    </source>
</evidence>
<feature type="domain" description="Endoribonuclease YicC-like N-terminal" evidence="6">
    <location>
        <begin position="9"/>
        <end position="161"/>
    </location>
</feature>
<dbReference type="InterPro" id="IPR013527">
    <property type="entry name" value="YicC-like_N"/>
</dbReference>
<reference evidence="8" key="1">
    <citation type="journal article" date="2021" name="PeerJ">
        <title>Extensive microbial diversity within the chicken gut microbiome revealed by metagenomics and culture.</title>
        <authorList>
            <person name="Gilroy R."/>
            <person name="Ravi A."/>
            <person name="Getino M."/>
            <person name="Pursley I."/>
            <person name="Horton D.L."/>
            <person name="Alikhan N.F."/>
            <person name="Baker D."/>
            <person name="Gharbi K."/>
            <person name="Hall N."/>
            <person name="Watson M."/>
            <person name="Adriaenssens E.M."/>
            <person name="Foster-Nyarko E."/>
            <person name="Jarju S."/>
            <person name="Secka A."/>
            <person name="Antonio M."/>
            <person name="Oren A."/>
            <person name="Chaudhuri R.R."/>
            <person name="La Ragione R."/>
            <person name="Hildebrand F."/>
            <person name="Pallen M.J."/>
        </authorList>
    </citation>
    <scope>NUCLEOTIDE SEQUENCE</scope>
    <source>
        <strain evidence="8">12435</strain>
    </source>
</reference>
<dbReference type="GO" id="GO:0016787">
    <property type="term" value="F:hydrolase activity"/>
    <property type="evidence" value="ECO:0007669"/>
    <property type="project" value="UniProtKB-KW"/>
</dbReference>
<dbReference type="NCBIfam" id="TIGR00255">
    <property type="entry name" value="YicC/YloC family endoribonuclease"/>
    <property type="match status" value="1"/>
</dbReference>
<dbReference type="Pfam" id="PF03755">
    <property type="entry name" value="YicC-like_N"/>
    <property type="match status" value="1"/>
</dbReference>
<protein>
    <submittedName>
        <fullName evidence="8">YicC family protein</fullName>
    </submittedName>
</protein>
<accession>A0A9D1TRE4</accession>
<sequence length="299" mass="33533">MIRSEVLHMKSMTGYGKGEASNESRKVTIEIKSVNNRFLDINTRFPKSLSYVEDTVKKQIQEVVKRGTLDVYYTYEVTGDTDKVVEADIPLAGEYLAAMRTVKDELGLPDDITAMSVLRMPDVLTVTAAEDDREEIKALFEKAAKEAVASLDAMRVIEGRSAKTDLAKLVGNIITSLKSVITRAPLVVVDYRDKLSKRIAELLDQPAADETRIATEVAVFADKCDINEEISRLTSHIDQFTKALESGEPQGRRLDFLSQEMNREINTMGSKANDLELSKLVIEMKNELEKIKEQIRNVE</sequence>
<comment type="cofactor">
    <cofactor evidence="1">
        <name>a divalent metal cation</name>
        <dbReference type="ChEBI" id="CHEBI:60240"/>
    </cofactor>
</comment>
<evidence type="ECO:0000256" key="5">
    <source>
        <dbReference type="ARBA" id="ARBA00035648"/>
    </source>
</evidence>